<comment type="caution">
    <text evidence="4">The sequence shown here is derived from an EMBL/GenBank/DDBJ whole genome shotgun (WGS) entry which is preliminary data.</text>
</comment>
<evidence type="ECO:0000259" key="3">
    <source>
        <dbReference type="Pfam" id="PF00857"/>
    </source>
</evidence>
<dbReference type="PANTHER" id="PTHR43540">
    <property type="entry name" value="PEROXYUREIDOACRYLATE/UREIDOACRYLATE AMIDOHYDROLASE-RELATED"/>
    <property type="match status" value="1"/>
</dbReference>
<dbReference type="Pfam" id="PF00857">
    <property type="entry name" value="Isochorismatase"/>
    <property type="match status" value="1"/>
</dbReference>
<sequence>MATALSFRQLVGVSPSSASVKDSALIIIDAQNEYAEGKLLISGVSTSRKVIASLLEKYRQGNGTVVHVVHATPEGAPVFTPNTRLAEEFEELTPRAGEKVIVKNFPSSFTKTDLDEYLKGVSLKKVVLTGYMAHVCVSTTARHGDQLGYDVILVEDAIGDRDIPGVSAEQLTKVVLAELSDSFGSVVQSSDIN</sequence>
<accession>A0A0P7B4V6</accession>
<dbReference type="InterPro" id="IPR000868">
    <property type="entry name" value="Isochorismatase-like_dom"/>
</dbReference>
<dbReference type="InterPro" id="IPR050272">
    <property type="entry name" value="Isochorismatase-like_hydrls"/>
</dbReference>
<dbReference type="OrthoDB" id="245563at2759"/>
<dbReference type="STRING" id="78410.A0A0P7B4V6"/>
<comment type="similarity">
    <text evidence="1">Belongs to the isochorismatase family.</text>
</comment>
<dbReference type="Proteomes" id="UP000050424">
    <property type="component" value="Unassembled WGS sequence"/>
</dbReference>
<dbReference type="InterPro" id="IPR036380">
    <property type="entry name" value="Isochorismatase-like_sf"/>
</dbReference>
<organism evidence="4 5">
    <name type="scientific">Neonectria ditissima</name>
    <dbReference type="NCBI Taxonomy" id="78410"/>
    <lineage>
        <taxon>Eukaryota</taxon>
        <taxon>Fungi</taxon>
        <taxon>Dikarya</taxon>
        <taxon>Ascomycota</taxon>
        <taxon>Pezizomycotina</taxon>
        <taxon>Sordariomycetes</taxon>
        <taxon>Hypocreomycetidae</taxon>
        <taxon>Hypocreales</taxon>
        <taxon>Nectriaceae</taxon>
        <taxon>Neonectria</taxon>
    </lineage>
</organism>
<dbReference type="AlphaFoldDB" id="A0A0P7B4V6"/>
<dbReference type="GO" id="GO:0016787">
    <property type="term" value="F:hydrolase activity"/>
    <property type="evidence" value="ECO:0007669"/>
    <property type="project" value="UniProtKB-KW"/>
</dbReference>
<dbReference type="PANTHER" id="PTHR43540:SF15">
    <property type="entry name" value="BLR5631 PROTEIN"/>
    <property type="match status" value="1"/>
</dbReference>
<dbReference type="Gene3D" id="3.40.50.850">
    <property type="entry name" value="Isochorismatase-like"/>
    <property type="match status" value="1"/>
</dbReference>
<reference evidence="4 5" key="1">
    <citation type="submission" date="2015-09" db="EMBL/GenBank/DDBJ databases">
        <title>Draft genome of a European isolate of the apple canker pathogen Neonectria ditissima.</title>
        <authorList>
            <person name="Gomez-Cortecero A."/>
            <person name="Harrison R.J."/>
            <person name="Armitage A.D."/>
        </authorList>
    </citation>
    <scope>NUCLEOTIDE SEQUENCE [LARGE SCALE GENOMIC DNA]</scope>
    <source>
        <strain evidence="4 5">R09/05</strain>
    </source>
</reference>
<evidence type="ECO:0000313" key="5">
    <source>
        <dbReference type="Proteomes" id="UP000050424"/>
    </source>
</evidence>
<keyword evidence="5" id="KW-1185">Reference proteome</keyword>
<evidence type="ECO:0000256" key="1">
    <source>
        <dbReference type="ARBA" id="ARBA00006336"/>
    </source>
</evidence>
<dbReference type="SUPFAM" id="SSF52499">
    <property type="entry name" value="Isochorismatase-like hydrolases"/>
    <property type="match status" value="1"/>
</dbReference>
<name>A0A0P7B4V6_9HYPO</name>
<protein>
    <recommendedName>
        <fullName evidence="3">Isochorismatase-like domain-containing protein</fullName>
    </recommendedName>
</protein>
<feature type="domain" description="Isochorismatase-like" evidence="3">
    <location>
        <begin position="23"/>
        <end position="186"/>
    </location>
</feature>
<evidence type="ECO:0000256" key="2">
    <source>
        <dbReference type="ARBA" id="ARBA00022801"/>
    </source>
</evidence>
<gene>
    <name evidence="4" type="ORF">AK830_g9858</name>
</gene>
<keyword evidence="2" id="KW-0378">Hydrolase</keyword>
<proteinExistence type="inferred from homology"/>
<dbReference type="EMBL" id="LKCW01000193">
    <property type="protein sequence ID" value="KPM36698.1"/>
    <property type="molecule type" value="Genomic_DNA"/>
</dbReference>
<evidence type="ECO:0000313" key="4">
    <source>
        <dbReference type="EMBL" id="KPM36698.1"/>
    </source>
</evidence>